<name>A0ABU0VWT8_9RHOB</name>
<keyword evidence="2" id="KW-1185">Reference proteome</keyword>
<dbReference type="RefSeq" id="WP_306679080.1">
    <property type="nucleotide sequence ID" value="NZ_JAVDBT010000003.1"/>
</dbReference>
<protein>
    <recommendedName>
        <fullName evidence="3">Lipoprotein</fullName>
    </recommendedName>
</protein>
<organism evidence="1 2">
    <name type="scientific">Pseudogemmobacter lacusdianii</name>
    <dbReference type="NCBI Taxonomy" id="3069608"/>
    <lineage>
        <taxon>Bacteria</taxon>
        <taxon>Pseudomonadati</taxon>
        <taxon>Pseudomonadota</taxon>
        <taxon>Alphaproteobacteria</taxon>
        <taxon>Rhodobacterales</taxon>
        <taxon>Paracoccaceae</taxon>
        <taxon>Pseudogemmobacter</taxon>
    </lineage>
</organism>
<reference evidence="1 2" key="1">
    <citation type="submission" date="2023-08" db="EMBL/GenBank/DDBJ databases">
        <title>Characterization of two Paracoccaceae strains isolated from Phycosphere and proposal of Xinfangfangia lacusdiani sp. nov.</title>
        <authorList>
            <person name="Deng Y."/>
            <person name="Zhang Y.Q."/>
        </authorList>
    </citation>
    <scope>NUCLEOTIDE SEQUENCE [LARGE SCALE GENOMIC DNA]</scope>
    <source>
        <strain evidence="1 2">CPCC 101601</strain>
    </source>
</reference>
<proteinExistence type="predicted"/>
<evidence type="ECO:0008006" key="3">
    <source>
        <dbReference type="Google" id="ProtNLM"/>
    </source>
</evidence>
<dbReference type="Proteomes" id="UP001239680">
    <property type="component" value="Unassembled WGS sequence"/>
</dbReference>
<evidence type="ECO:0000313" key="2">
    <source>
        <dbReference type="Proteomes" id="UP001239680"/>
    </source>
</evidence>
<gene>
    <name evidence="1" type="ORF">Q9295_03290</name>
</gene>
<dbReference type="PROSITE" id="PS51257">
    <property type="entry name" value="PROKAR_LIPOPROTEIN"/>
    <property type="match status" value="1"/>
</dbReference>
<sequence length="130" mass="13658">MRIIPILAVTAALFTAGCVDEMVSDLSVANSATISHTDHKLTTAEQVKIQSGMASYLNTPVVVSGLDASYRLQDGLITVCGYATGGGPQSIFAAHLVGGQFQPVRIPGKGQDPARIAAVRQYCQANNIRI</sequence>
<comment type="caution">
    <text evidence="1">The sequence shown here is derived from an EMBL/GenBank/DDBJ whole genome shotgun (WGS) entry which is preliminary data.</text>
</comment>
<dbReference type="EMBL" id="JAVDBT010000003">
    <property type="protein sequence ID" value="MDQ2065385.1"/>
    <property type="molecule type" value="Genomic_DNA"/>
</dbReference>
<accession>A0ABU0VWT8</accession>
<evidence type="ECO:0000313" key="1">
    <source>
        <dbReference type="EMBL" id="MDQ2065385.1"/>
    </source>
</evidence>